<proteinExistence type="predicted"/>
<evidence type="ECO:0000313" key="3">
    <source>
        <dbReference type="Proteomes" id="UP001174909"/>
    </source>
</evidence>
<keyword evidence="3" id="KW-1185">Reference proteome</keyword>
<comment type="caution">
    <text evidence="2">The sequence shown here is derived from an EMBL/GenBank/DDBJ whole genome shotgun (WGS) entry which is preliminary data.</text>
</comment>
<feature type="compositionally biased region" description="Acidic residues" evidence="1">
    <location>
        <begin position="126"/>
        <end position="135"/>
    </location>
</feature>
<dbReference type="EMBL" id="CASHTH010001624">
    <property type="protein sequence ID" value="CAI8017408.1"/>
    <property type="molecule type" value="Genomic_DNA"/>
</dbReference>
<gene>
    <name evidence="2" type="ORF">GBAR_LOCUS10572</name>
</gene>
<reference evidence="2" key="1">
    <citation type="submission" date="2023-03" db="EMBL/GenBank/DDBJ databases">
        <authorList>
            <person name="Steffen K."/>
            <person name="Cardenas P."/>
        </authorList>
    </citation>
    <scope>NUCLEOTIDE SEQUENCE</scope>
</reference>
<organism evidence="2 3">
    <name type="scientific">Geodia barretti</name>
    <name type="common">Barrett's horny sponge</name>
    <dbReference type="NCBI Taxonomy" id="519541"/>
    <lineage>
        <taxon>Eukaryota</taxon>
        <taxon>Metazoa</taxon>
        <taxon>Porifera</taxon>
        <taxon>Demospongiae</taxon>
        <taxon>Heteroscleromorpha</taxon>
        <taxon>Tetractinellida</taxon>
        <taxon>Astrophorina</taxon>
        <taxon>Geodiidae</taxon>
        <taxon>Geodia</taxon>
    </lineage>
</organism>
<feature type="region of interest" description="Disordered" evidence="1">
    <location>
        <begin position="1"/>
        <end position="86"/>
    </location>
</feature>
<accession>A0AA35WDJ5</accession>
<protein>
    <submittedName>
        <fullName evidence="2">Uncharacterized protein</fullName>
    </submittedName>
</protein>
<dbReference type="Proteomes" id="UP001174909">
    <property type="component" value="Unassembled WGS sequence"/>
</dbReference>
<feature type="compositionally biased region" description="Basic residues" evidence="1">
    <location>
        <begin position="22"/>
        <end position="33"/>
    </location>
</feature>
<evidence type="ECO:0000256" key="1">
    <source>
        <dbReference type="SAM" id="MobiDB-lite"/>
    </source>
</evidence>
<dbReference type="AlphaFoldDB" id="A0AA35WDJ5"/>
<name>A0AA35WDJ5_GEOBA</name>
<sequence length="157" mass="16695">MSVPGWNDPPQFSHASLDSHGIRRSRLNKRPSPHSHPSPLPPSSLSPLCPPPSSAPPTQTSQSGEVSSGVVGVTDSGGGGVEDDYSRVVDGFQMQLERHKTSMTVRERERERLKDVPGTGEGGGGGDEEIGCNEDAVEQWSSLTSCHDTHDSSTYSS</sequence>
<feature type="compositionally biased region" description="Basic and acidic residues" evidence="1">
    <location>
        <begin position="99"/>
        <end position="115"/>
    </location>
</feature>
<feature type="compositionally biased region" description="Low complexity" evidence="1">
    <location>
        <begin position="56"/>
        <end position="74"/>
    </location>
</feature>
<evidence type="ECO:0000313" key="2">
    <source>
        <dbReference type="EMBL" id="CAI8017408.1"/>
    </source>
</evidence>
<feature type="compositionally biased region" description="Pro residues" evidence="1">
    <location>
        <begin position="34"/>
        <end position="55"/>
    </location>
</feature>
<feature type="region of interest" description="Disordered" evidence="1">
    <location>
        <begin position="99"/>
        <end position="135"/>
    </location>
</feature>